<feature type="compositionally biased region" description="Polar residues" evidence="1">
    <location>
        <begin position="195"/>
        <end position="204"/>
    </location>
</feature>
<sequence length="244" mass="26521">MKRLSNLRISIRSLLLLSVIFSNLLSYGFTSPVFADEGTYQLTVVKYKLSAKELDNGILPSEPSDSLTTEVKGEDGRTLDPFAGISYRLVKVTPSNKQDDPFTEVEGFQPVEITTDASGQATVALPKGLYEVTELSNKGLTVPAKPVVVELPMVTKEGNQIDHLFIYPKSSVVVPSTSTTPPGANPPGSNPPTSETTKTRIPQTSGNIGELWPVYLTLGFTLMIGLIGIMNFQPHKKVNKERRG</sequence>
<dbReference type="EMBL" id="CP147250">
    <property type="protein sequence ID" value="WYJ79986.1"/>
    <property type="molecule type" value="Genomic_DNA"/>
</dbReference>
<feature type="transmembrane region" description="Helical" evidence="2">
    <location>
        <begin position="212"/>
        <end position="232"/>
    </location>
</feature>
<keyword evidence="5" id="KW-1185">Reference proteome</keyword>
<dbReference type="InterPro" id="IPR032364">
    <property type="entry name" value="GramPos_pilinD1_N"/>
</dbReference>
<keyword evidence="2" id="KW-0812">Transmembrane</keyword>
<gene>
    <name evidence="4" type="ORF">DOK79_001539</name>
</gene>
<dbReference type="Gene3D" id="2.60.40.10">
    <property type="entry name" value="Immunoglobulins"/>
    <property type="match status" value="1"/>
</dbReference>
<proteinExistence type="predicted"/>
<keyword evidence="2" id="KW-1133">Transmembrane helix</keyword>
<dbReference type="Proteomes" id="UP000664360">
    <property type="component" value="Chromosome"/>
</dbReference>
<evidence type="ECO:0000259" key="3">
    <source>
        <dbReference type="Pfam" id="PF16555"/>
    </source>
</evidence>
<evidence type="ECO:0000256" key="2">
    <source>
        <dbReference type="SAM" id="Phobius"/>
    </source>
</evidence>
<protein>
    <recommendedName>
        <fullName evidence="3">Gram-positive pilin subunit D1 N-terminal domain-containing protein</fullName>
    </recommendedName>
</protein>
<dbReference type="RefSeq" id="WP_206855568.1">
    <property type="nucleotide sequence ID" value="NZ_CP147250.1"/>
</dbReference>
<dbReference type="InterPro" id="IPR013783">
    <property type="entry name" value="Ig-like_fold"/>
</dbReference>
<name>A0ABZ2SZX6_9ENTE</name>
<feature type="region of interest" description="Disordered" evidence="1">
    <location>
        <begin position="175"/>
        <end position="204"/>
    </location>
</feature>
<evidence type="ECO:0000313" key="4">
    <source>
        <dbReference type="EMBL" id="WYJ79986.1"/>
    </source>
</evidence>
<reference evidence="4 5" key="1">
    <citation type="submission" date="2024-03" db="EMBL/GenBank/DDBJ databases">
        <title>The Genome Sequence of Enterococcus sp. DIV1094.</title>
        <authorList>
            <consortium name="The Broad Institute Genomics Platform"/>
            <consortium name="The Broad Institute Microbial Omics Core"/>
            <consortium name="The Broad Institute Genomic Center for Infectious Diseases"/>
            <person name="Earl A."/>
            <person name="Manson A."/>
            <person name="Gilmore M."/>
            <person name="Schwartman J."/>
            <person name="Shea T."/>
            <person name="Abouelleil A."/>
            <person name="Cao P."/>
            <person name="Chapman S."/>
            <person name="Cusick C."/>
            <person name="Young S."/>
            <person name="Neafsey D."/>
            <person name="Nusbaum C."/>
            <person name="Birren B."/>
        </authorList>
    </citation>
    <scope>NUCLEOTIDE SEQUENCE [LARGE SCALE GENOMIC DNA]</scope>
    <source>
        <strain evidence="4 5">DIV1094</strain>
    </source>
</reference>
<dbReference type="Pfam" id="PF16555">
    <property type="entry name" value="GramPos_pilinD1"/>
    <property type="match status" value="1"/>
</dbReference>
<keyword evidence="2" id="KW-0472">Membrane</keyword>
<feature type="domain" description="Gram-positive pilin subunit D1 N-terminal" evidence="3">
    <location>
        <begin position="103"/>
        <end position="169"/>
    </location>
</feature>
<accession>A0ABZ2SZX6</accession>
<organism evidence="4 5">
    <name type="scientific">Candidatus Enterococcus mangumiae</name>
    <dbReference type="NCBI Taxonomy" id="2230878"/>
    <lineage>
        <taxon>Bacteria</taxon>
        <taxon>Bacillati</taxon>
        <taxon>Bacillota</taxon>
        <taxon>Bacilli</taxon>
        <taxon>Lactobacillales</taxon>
        <taxon>Enterococcaceae</taxon>
        <taxon>Enterococcus</taxon>
    </lineage>
</organism>
<evidence type="ECO:0000256" key="1">
    <source>
        <dbReference type="SAM" id="MobiDB-lite"/>
    </source>
</evidence>
<evidence type="ECO:0000313" key="5">
    <source>
        <dbReference type="Proteomes" id="UP000664360"/>
    </source>
</evidence>